<dbReference type="RefSeq" id="WP_218922448.1">
    <property type="nucleotide sequence ID" value="NZ_CP017641.1"/>
</dbReference>
<evidence type="ECO:0000313" key="2">
    <source>
        <dbReference type="Proteomes" id="UP000187735"/>
    </source>
</evidence>
<evidence type="ECO:0000313" key="1">
    <source>
        <dbReference type="EMBL" id="APZ93375.1"/>
    </source>
</evidence>
<name>A0A1P8WH54_9PLAN</name>
<protein>
    <submittedName>
        <fullName evidence="1">Uncharacterized protein</fullName>
    </submittedName>
</protein>
<accession>A0A1P8WH54</accession>
<dbReference type="EMBL" id="CP017641">
    <property type="protein sequence ID" value="APZ93375.1"/>
    <property type="molecule type" value="Genomic_DNA"/>
</dbReference>
<dbReference type="PROSITE" id="PS51318">
    <property type="entry name" value="TAT"/>
    <property type="match status" value="1"/>
</dbReference>
<dbReference type="KEGG" id="fmr:Fuma_02992"/>
<keyword evidence="2" id="KW-1185">Reference proteome</keyword>
<gene>
    <name evidence="1" type="ORF">Fuma_02992</name>
</gene>
<dbReference type="Proteomes" id="UP000187735">
    <property type="component" value="Chromosome"/>
</dbReference>
<organism evidence="1 2">
    <name type="scientific">Fuerstiella marisgermanici</name>
    <dbReference type="NCBI Taxonomy" id="1891926"/>
    <lineage>
        <taxon>Bacteria</taxon>
        <taxon>Pseudomonadati</taxon>
        <taxon>Planctomycetota</taxon>
        <taxon>Planctomycetia</taxon>
        <taxon>Planctomycetales</taxon>
        <taxon>Planctomycetaceae</taxon>
        <taxon>Fuerstiella</taxon>
    </lineage>
</organism>
<sequence>MHSPSESSSLIRREFIRLSTGIISGMAVPGLMSRSVCAEDVRAATATPIAESFLSSGLNALARAHHMSSMAGHLGASLIAGYFVGEQRPNLDPSVYEGIEGDLARVIRGESVFGKKMSKKSTLSDAELFEPFPKQKPDETLIDGIAEGLEKGIDKPRQSGHNVIFACLAIRALKQHPELATPAIVDGIRRLMAMFANETPGSGYYGAKRGRIHGNKITLPEDDGTPAYNDIDSMVIAVLDEAIELTPEVHRSGYGGLVHVINHAAAIVDLADCGYDELAQRAIQSHRHHLRLWRNLPNVADEKGPTQVSKFTPHVAEYWKSGSVPYDRALLTHRVKTMFGFDELAAAVDNQAKEKAAYEKLRYLM</sequence>
<dbReference type="InterPro" id="IPR006311">
    <property type="entry name" value="TAT_signal"/>
</dbReference>
<dbReference type="AlphaFoldDB" id="A0A1P8WH54"/>
<proteinExistence type="predicted"/>
<reference evidence="1 2" key="1">
    <citation type="journal article" date="2016" name="Front. Microbiol.">
        <title>Fuerstia marisgermanicae gen. nov., sp. nov., an Unusual Member of the Phylum Planctomycetes from the German Wadden Sea.</title>
        <authorList>
            <person name="Kohn T."/>
            <person name="Heuer A."/>
            <person name="Jogler M."/>
            <person name="Vollmers J."/>
            <person name="Boedeker C."/>
            <person name="Bunk B."/>
            <person name="Rast P."/>
            <person name="Borchert D."/>
            <person name="Glockner I."/>
            <person name="Freese H.M."/>
            <person name="Klenk H.P."/>
            <person name="Overmann J."/>
            <person name="Kaster A.K."/>
            <person name="Rohde M."/>
            <person name="Wiegand S."/>
            <person name="Jogler C."/>
        </authorList>
    </citation>
    <scope>NUCLEOTIDE SEQUENCE [LARGE SCALE GENOMIC DNA]</scope>
    <source>
        <strain evidence="1 2">NH11</strain>
    </source>
</reference>